<evidence type="ECO:0000313" key="3">
    <source>
        <dbReference type="Proteomes" id="UP000291920"/>
    </source>
</evidence>
<sequence length="61" mass="6373">MRAMLSAICVVAALVAATAFPQVVPPCTFEDGSGQSVCYWDAATFGNGRGESYLMVGGERL</sequence>
<dbReference type="EMBL" id="RYUT01000002">
    <property type="protein sequence ID" value="RYQ30971.1"/>
    <property type="molecule type" value="Genomic_DNA"/>
</dbReference>
<reference evidence="2 3" key="1">
    <citation type="submission" date="2018-12" db="EMBL/GenBank/DDBJ databases">
        <title>Unveiling genomic diversity among members of the Bifidobacterium pseudolongum species, a widely distributed gut commensal of the animal kingdom.</title>
        <authorList>
            <person name="Lugli G.A."/>
            <person name="Duranti S."/>
            <person name="Albert K."/>
            <person name="Mancabelli L."/>
            <person name="Napoli S."/>
            <person name="Viappiani A."/>
            <person name="Anzalone R."/>
            <person name="Longhi G."/>
            <person name="Milani C."/>
            <person name="Turroni F."/>
            <person name="Alessandri G."/>
            <person name="Sela D.A."/>
            <person name="Van Sinderen D."/>
            <person name="Ventura M."/>
        </authorList>
    </citation>
    <scope>NUCLEOTIDE SEQUENCE [LARGE SCALE GENOMIC DNA]</scope>
    <source>
        <strain evidence="2 3">2017B</strain>
    </source>
</reference>
<protein>
    <submittedName>
        <fullName evidence="2">Uncharacterized protein</fullName>
    </submittedName>
</protein>
<evidence type="ECO:0000313" key="2">
    <source>
        <dbReference type="EMBL" id="RYQ30971.1"/>
    </source>
</evidence>
<organism evidence="2 3">
    <name type="scientific">Bifidobacterium pseudolongum subsp. globosum</name>
    <dbReference type="NCBI Taxonomy" id="1690"/>
    <lineage>
        <taxon>Bacteria</taxon>
        <taxon>Bacillati</taxon>
        <taxon>Actinomycetota</taxon>
        <taxon>Actinomycetes</taxon>
        <taxon>Bifidobacteriales</taxon>
        <taxon>Bifidobacteriaceae</taxon>
        <taxon>Bifidobacterium</taxon>
    </lineage>
</organism>
<gene>
    <name evidence="2" type="ORF">PG2017B_0781</name>
</gene>
<name>A0A4Q5AKU1_9BIFI</name>
<proteinExistence type="predicted"/>
<dbReference type="AlphaFoldDB" id="A0A4Q5AKU1"/>
<feature type="signal peptide" evidence="1">
    <location>
        <begin position="1"/>
        <end position="21"/>
    </location>
</feature>
<comment type="caution">
    <text evidence="2">The sequence shown here is derived from an EMBL/GenBank/DDBJ whole genome shotgun (WGS) entry which is preliminary data.</text>
</comment>
<dbReference type="Proteomes" id="UP000291920">
    <property type="component" value="Unassembled WGS sequence"/>
</dbReference>
<feature type="chain" id="PRO_5038677862" evidence="1">
    <location>
        <begin position="22"/>
        <end position="61"/>
    </location>
</feature>
<keyword evidence="1" id="KW-0732">Signal</keyword>
<evidence type="ECO:0000256" key="1">
    <source>
        <dbReference type="SAM" id="SignalP"/>
    </source>
</evidence>
<accession>A0A4Q5AKU1</accession>